<reference evidence="1 2" key="2">
    <citation type="journal article" date="2022" name="Mol. Ecol. Resour.">
        <title>The genomes of chicory, endive, great burdock and yacon provide insights into Asteraceae paleo-polyploidization history and plant inulin production.</title>
        <authorList>
            <person name="Fan W."/>
            <person name="Wang S."/>
            <person name="Wang H."/>
            <person name="Wang A."/>
            <person name="Jiang F."/>
            <person name="Liu H."/>
            <person name="Zhao H."/>
            <person name="Xu D."/>
            <person name="Zhang Y."/>
        </authorList>
    </citation>
    <scope>NUCLEOTIDE SEQUENCE [LARGE SCALE GENOMIC DNA]</scope>
    <source>
        <strain evidence="2">cv. Yunnan</strain>
        <tissue evidence="1">Leaves</tissue>
    </source>
</reference>
<gene>
    <name evidence="1" type="ORF">L1987_45337</name>
</gene>
<dbReference type="Proteomes" id="UP001056120">
    <property type="component" value="Linkage Group LG14"/>
</dbReference>
<reference evidence="2" key="1">
    <citation type="journal article" date="2022" name="Mol. Ecol. Resour.">
        <title>The genomes of chicory, endive, great burdock and yacon provide insights into Asteraceae palaeo-polyploidization history and plant inulin production.</title>
        <authorList>
            <person name="Fan W."/>
            <person name="Wang S."/>
            <person name="Wang H."/>
            <person name="Wang A."/>
            <person name="Jiang F."/>
            <person name="Liu H."/>
            <person name="Zhao H."/>
            <person name="Xu D."/>
            <person name="Zhang Y."/>
        </authorList>
    </citation>
    <scope>NUCLEOTIDE SEQUENCE [LARGE SCALE GENOMIC DNA]</scope>
    <source>
        <strain evidence="2">cv. Yunnan</strain>
    </source>
</reference>
<organism evidence="1 2">
    <name type="scientific">Smallanthus sonchifolius</name>
    <dbReference type="NCBI Taxonomy" id="185202"/>
    <lineage>
        <taxon>Eukaryota</taxon>
        <taxon>Viridiplantae</taxon>
        <taxon>Streptophyta</taxon>
        <taxon>Embryophyta</taxon>
        <taxon>Tracheophyta</taxon>
        <taxon>Spermatophyta</taxon>
        <taxon>Magnoliopsida</taxon>
        <taxon>eudicotyledons</taxon>
        <taxon>Gunneridae</taxon>
        <taxon>Pentapetalae</taxon>
        <taxon>asterids</taxon>
        <taxon>campanulids</taxon>
        <taxon>Asterales</taxon>
        <taxon>Asteraceae</taxon>
        <taxon>Asteroideae</taxon>
        <taxon>Heliantheae alliance</taxon>
        <taxon>Millerieae</taxon>
        <taxon>Smallanthus</taxon>
    </lineage>
</organism>
<name>A0ACB9GRP6_9ASTR</name>
<accession>A0ACB9GRP6</accession>
<sequence>MIGIRYGLMVLVRGNLVTKEMKVMMNLRKRNYPIFLVSKKSTKVVVVGYALMSKKINSFLQAKLEGESFTDGCVVTYDESFHEYYQTDNGFRRRTQY</sequence>
<protein>
    <submittedName>
        <fullName evidence="1">Uncharacterized protein</fullName>
    </submittedName>
</protein>
<evidence type="ECO:0000313" key="1">
    <source>
        <dbReference type="EMBL" id="KAI3786203.1"/>
    </source>
</evidence>
<comment type="caution">
    <text evidence="1">The sequence shown here is derived from an EMBL/GenBank/DDBJ whole genome shotgun (WGS) entry which is preliminary data.</text>
</comment>
<keyword evidence="2" id="KW-1185">Reference proteome</keyword>
<dbReference type="EMBL" id="CM042031">
    <property type="protein sequence ID" value="KAI3786203.1"/>
    <property type="molecule type" value="Genomic_DNA"/>
</dbReference>
<proteinExistence type="predicted"/>
<evidence type="ECO:0000313" key="2">
    <source>
        <dbReference type="Proteomes" id="UP001056120"/>
    </source>
</evidence>